<keyword evidence="3" id="KW-1185">Reference proteome</keyword>
<evidence type="ECO:0000313" key="2">
    <source>
        <dbReference type="EMBL" id="AMO21995.1"/>
    </source>
</evidence>
<dbReference type="OrthoDB" id="6654019at2"/>
<dbReference type="Proteomes" id="UP000070433">
    <property type="component" value="Chromosome"/>
</dbReference>
<sequence>MNRSLIASVLVTVMAVAGCGGGDDDETPPASGGNAPGTTYPAGSPEALAFTTTNSERDHCGFGTLAQSAALDRSATAHMSYMVLNNLVAHTEEPGKPGFTGVNPANRAVVAGYPSSAGIGEVISFPLFAPGDSADAVRRLFAAPYHGQLMIDSARDVGIDSQPFQGVVGLTMEFGFPFIARPPAVTSVRTYPCEGTTGVLAFNRNESPSPLPSQQNPSWGQPIIVRGPDDLRLGMARITGPGGTVALQVIYGDGQTPDPEQQFTRGWATVLPVPLATNTQYTVNLNWTAGGQAGSSSFRFTTGSQ</sequence>
<name>A0A127JPZ4_9BURK</name>
<dbReference type="Gene3D" id="3.40.33.10">
    <property type="entry name" value="CAP"/>
    <property type="match status" value="1"/>
</dbReference>
<protein>
    <recommendedName>
        <fullName evidence="4">SCP domain-containing protein</fullName>
    </recommendedName>
</protein>
<dbReference type="PROSITE" id="PS51257">
    <property type="entry name" value="PROKAR_LIPOPROTEIN"/>
    <property type="match status" value="1"/>
</dbReference>
<dbReference type="RefSeq" id="WP_061495964.1">
    <property type="nucleotide sequence ID" value="NZ_CP010951.1"/>
</dbReference>
<proteinExistence type="predicted"/>
<evidence type="ECO:0008006" key="4">
    <source>
        <dbReference type="Google" id="ProtNLM"/>
    </source>
</evidence>
<evidence type="ECO:0000256" key="1">
    <source>
        <dbReference type="SAM" id="MobiDB-lite"/>
    </source>
</evidence>
<dbReference type="AlphaFoldDB" id="A0A127JPZ4"/>
<dbReference type="InterPro" id="IPR035940">
    <property type="entry name" value="CAP_sf"/>
</dbReference>
<organism evidence="2 3">
    <name type="scientific">Ramlibacter tataouinensis</name>
    <dbReference type="NCBI Taxonomy" id="94132"/>
    <lineage>
        <taxon>Bacteria</taxon>
        <taxon>Pseudomonadati</taxon>
        <taxon>Pseudomonadota</taxon>
        <taxon>Betaproteobacteria</taxon>
        <taxon>Burkholderiales</taxon>
        <taxon>Comamonadaceae</taxon>
        <taxon>Ramlibacter</taxon>
    </lineage>
</organism>
<evidence type="ECO:0000313" key="3">
    <source>
        <dbReference type="Proteomes" id="UP000070433"/>
    </source>
</evidence>
<dbReference type="EMBL" id="CP010951">
    <property type="protein sequence ID" value="AMO21995.1"/>
    <property type="molecule type" value="Genomic_DNA"/>
</dbReference>
<feature type="region of interest" description="Disordered" evidence="1">
    <location>
        <begin position="21"/>
        <end position="43"/>
    </location>
</feature>
<reference evidence="2 3" key="1">
    <citation type="journal article" date="2014" name="Int. J. Syst. Evol. Microbiol.">
        <title>Ramlibacter solisilvae sp. nov., isolated from forest soil, and emended description of the genus Ramlibacter.</title>
        <authorList>
            <person name="Lee H.J."/>
            <person name="Lee S.H."/>
            <person name="Lee S.S."/>
            <person name="Lee J.S."/>
            <person name="Kim Y."/>
            <person name="Kim S.C."/>
            <person name="Jeon C.O."/>
        </authorList>
    </citation>
    <scope>NUCLEOTIDE SEQUENCE [LARGE SCALE GENOMIC DNA]</scope>
    <source>
        <strain evidence="2 3">5-10</strain>
    </source>
</reference>
<gene>
    <name evidence="2" type="ORF">UC35_02780</name>
</gene>
<accession>A0A127JPZ4</accession>